<dbReference type="STRING" id="1805029.AUK42_00635"/>
<reference evidence="8 12" key="1">
    <citation type="journal article" date="2016" name="Environ. Microbiol.">
        <title>Genomic resolution of a cold subsurface aquifer community provides metabolic insights for novel microbes adapted to high CO concentrations.</title>
        <authorList>
            <person name="Probst A.J."/>
            <person name="Castelle C.J."/>
            <person name="Singh A."/>
            <person name="Brown C.T."/>
            <person name="Anantharaman K."/>
            <person name="Sharon I."/>
            <person name="Hug L.A."/>
            <person name="Burstein D."/>
            <person name="Emerson J.B."/>
            <person name="Thomas B.C."/>
            <person name="Banfield J.F."/>
        </authorList>
    </citation>
    <scope>NUCLEOTIDE SEQUENCE [LARGE SCALE GENOMIC DNA]</scope>
    <source>
        <strain evidence="8">CG2_30_33_13</strain>
    </source>
</reference>
<dbReference type="GO" id="GO:0003735">
    <property type="term" value="F:structural constituent of ribosome"/>
    <property type="evidence" value="ECO:0007669"/>
    <property type="project" value="InterPro"/>
</dbReference>
<dbReference type="InterPro" id="IPR000218">
    <property type="entry name" value="Ribosomal_uL14"/>
</dbReference>
<protein>
    <recommendedName>
        <fullName evidence="5">Large ribosomal subunit protein uL14</fullName>
    </recommendedName>
</protein>
<dbReference type="Proteomes" id="UP000182763">
    <property type="component" value="Unassembled WGS sequence"/>
</dbReference>
<accession>A0A2M7PP58</accession>
<dbReference type="EMBL" id="PFTV01000171">
    <property type="protein sequence ID" value="PJB55886.1"/>
    <property type="molecule type" value="Genomic_DNA"/>
</dbReference>
<evidence type="ECO:0000313" key="9">
    <source>
        <dbReference type="EMBL" id="PIX33431.1"/>
    </source>
</evidence>
<reference evidence="9" key="3">
    <citation type="submission" date="2017-09" db="EMBL/GenBank/DDBJ databases">
        <title>Depth-based differentiation of microbial function through sediment-hosted aquifers and enrichment of novel symbionts in the deep terrestrial subsurface.</title>
        <authorList>
            <person name="Probst A.J."/>
            <person name="Ladd B."/>
            <person name="Jarett J.K."/>
            <person name="Geller-Mcgrath D.E."/>
            <person name="Sieber C.M.K."/>
            <person name="Emerson J.B."/>
            <person name="Anantharaman K."/>
            <person name="Thomas B.C."/>
            <person name="Malmstrom R."/>
            <person name="Stieglmeier M."/>
            <person name="Klingl A."/>
            <person name="Woyke T."/>
            <person name="Ryan C.M."/>
            <person name="Banfield J.F."/>
        </authorList>
    </citation>
    <scope>NUCLEOTIDE SEQUENCE</scope>
    <source>
        <strain evidence="9">CG_4_8_14_3_um_filter_34_18</strain>
    </source>
</reference>
<dbReference type="EMBL" id="PFIP01000156">
    <property type="protein sequence ID" value="PIX33431.1"/>
    <property type="molecule type" value="Genomic_DNA"/>
</dbReference>
<dbReference type="AlphaFoldDB" id="A0A1J5GR82"/>
<evidence type="ECO:0000313" key="11">
    <source>
        <dbReference type="EMBL" id="PJB55886.1"/>
    </source>
</evidence>
<evidence type="ECO:0000256" key="6">
    <source>
        <dbReference type="RuleBase" id="RU003949"/>
    </source>
</evidence>
<keyword evidence="1 5" id="KW-0699">rRNA-binding</keyword>
<dbReference type="GO" id="GO:0070180">
    <property type="term" value="F:large ribosomal subunit rRNA binding"/>
    <property type="evidence" value="ECO:0007669"/>
    <property type="project" value="TreeGrafter"/>
</dbReference>
<dbReference type="PANTHER" id="PTHR11761">
    <property type="entry name" value="50S/60S RIBOSOMAL PROTEIN L14/L23"/>
    <property type="match status" value="1"/>
</dbReference>
<accession>A0A1J5GR82</accession>
<dbReference type="SUPFAM" id="SSF50193">
    <property type="entry name" value="Ribosomal protein L14"/>
    <property type="match status" value="1"/>
</dbReference>
<organism evidence="8 12">
    <name type="scientific">Candidatus Infernicultor aquiphilus</name>
    <dbReference type="NCBI Taxonomy" id="1805029"/>
    <lineage>
        <taxon>Bacteria</taxon>
        <taxon>Pseudomonadati</taxon>
        <taxon>Atribacterota</taxon>
        <taxon>Candidatus Phoenicimicrobiia</taxon>
        <taxon>Candidatus Pheonicimicrobiales</taxon>
        <taxon>Candidatus Phoenicimicrobiaceae</taxon>
        <taxon>Candidatus Infernicultor</taxon>
    </lineage>
</organism>
<dbReference type="SMART" id="SM01374">
    <property type="entry name" value="Ribosomal_L14"/>
    <property type="match status" value="1"/>
</dbReference>
<dbReference type="PROSITE" id="PS00049">
    <property type="entry name" value="RIBOSOMAL_L14"/>
    <property type="match status" value="1"/>
</dbReference>
<dbReference type="GO" id="GO:0022625">
    <property type="term" value="C:cytosolic large ribosomal subunit"/>
    <property type="evidence" value="ECO:0007669"/>
    <property type="project" value="TreeGrafter"/>
</dbReference>
<dbReference type="Gene3D" id="2.40.150.20">
    <property type="entry name" value="Ribosomal protein L14"/>
    <property type="match status" value="1"/>
</dbReference>
<dbReference type="NCBIfam" id="TIGR01067">
    <property type="entry name" value="rplN_bact"/>
    <property type="match status" value="1"/>
</dbReference>
<comment type="caution">
    <text evidence="8">The sequence shown here is derived from an EMBL/GenBank/DDBJ whole genome shotgun (WGS) entry which is preliminary data.</text>
</comment>
<dbReference type="RefSeq" id="WP_406607656.1">
    <property type="nucleotide sequence ID" value="NZ_PFKO01000226.1"/>
</dbReference>
<dbReference type="Pfam" id="PF00238">
    <property type="entry name" value="Ribosomal_L14"/>
    <property type="match status" value="1"/>
</dbReference>
<sequence>MIQMQTRLFVADNSGAKEIMCIKVLGGSRRRYARIGDIIVASVKEAAVGGTCKKGEVVKAVIVRTKKELGRVDGSYIRFDDNAAVVINDQNEPVGTRIFGPVARELRNKNFMKIISLASEVV</sequence>
<dbReference type="FunFam" id="2.40.150.20:FF:000001">
    <property type="entry name" value="50S ribosomal protein L14"/>
    <property type="match status" value="1"/>
</dbReference>
<dbReference type="InterPro" id="IPR005745">
    <property type="entry name" value="Ribosomal_uL14_bac-type"/>
</dbReference>
<dbReference type="InterPro" id="IPR019972">
    <property type="entry name" value="Ribosomal_uL14_CS"/>
</dbReference>
<evidence type="ECO:0000313" key="14">
    <source>
        <dbReference type="Proteomes" id="UP000230646"/>
    </source>
</evidence>
<evidence type="ECO:0000313" key="13">
    <source>
        <dbReference type="Proteomes" id="UP000228560"/>
    </source>
</evidence>
<dbReference type="EMBL" id="PFKO01000226">
    <property type="protein sequence ID" value="PIY32398.1"/>
    <property type="molecule type" value="Genomic_DNA"/>
</dbReference>
<keyword evidence="3 5" id="KW-0689">Ribosomal protein</keyword>
<comment type="similarity">
    <text evidence="5 6">Belongs to the universal ribosomal protein uL14 family.</text>
</comment>
<name>A0A1J5GR82_9BACT</name>
<proteinExistence type="inferred from homology"/>
<dbReference type="CDD" id="cd00337">
    <property type="entry name" value="Ribosomal_uL14"/>
    <property type="match status" value="1"/>
</dbReference>
<dbReference type="Proteomes" id="UP000230646">
    <property type="component" value="Unassembled WGS sequence"/>
</dbReference>
<evidence type="ECO:0000256" key="1">
    <source>
        <dbReference type="ARBA" id="ARBA00022730"/>
    </source>
</evidence>
<dbReference type="Proteomes" id="UP000228560">
    <property type="component" value="Unassembled WGS sequence"/>
</dbReference>
<gene>
    <name evidence="5" type="primary">rplN</name>
    <name evidence="8" type="ORF">AUK42_00635</name>
    <name evidence="11" type="ORF">CO097_06780</name>
    <name evidence="10" type="ORF">COZ07_05825</name>
    <name evidence="9" type="ORF">COZ58_07615</name>
</gene>
<dbReference type="InterPro" id="IPR036853">
    <property type="entry name" value="Ribosomal_uL14_sf"/>
</dbReference>
<dbReference type="PANTHER" id="PTHR11761:SF3">
    <property type="entry name" value="LARGE RIBOSOMAL SUBUNIT PROTEIN UL14M"/>
    <property type="match status" value="1"/>
</dbReference>
<evidence type="ECO:0000256" key="4">
    <source>
        <dbReference type="ARBA" id="ARBA00023274"/>
    </source>
</evidence>
<reference evidence="13 14" key="2">
    <citation type="submission" date="2017-09" db="EMBL/GenBank/DDBJ databases">
        <title>Depth-based differentiation of microbial function through sediment-hosted aquifers and enrichment of novel symbionts in the deep terrestrial subsurface.</title>
        <authorList>
            <person name="Probst A.J."/>
            <person name="Ladd B."/>
            <person name="Jarett J.K."/>
            <person name="Geller-Mcgrath D.E."/>
            <person name="Sieber C.M."/>
            <person name="Emerson J.B."/>
            <person name="Anantharaman K."/>
            <person name="Thomas B.C."/>
            <person name="Malmstrom R."/>
            <person name="Stieglmeier M."/>
            <person name="Klingl A."/>
            <person name="Woyke T."/>
            <person name="Ryan C.M."/>
            <person name="Banfield J.F."/>
        </authorList>
    </citation>
    <scope>NUCLEOTIDE SEQUENCE [LARGE SCALE GENOMIC DNA]</scope>
    <source>
        <strain evidence="10">CG_4_10_14_3_um_filter_34_13</strain>
        <strain evidence="11">CG_4_9_14_3_um_filter_33_16</strain>
    </source>
</reference>
<evidence type="ECO:0000313" key="8">
    <source>
        <dbReference type="EMBL" id="OIP74803.1"/>
    </source>
</evidence>
<evidence type="ECO:0000313" key="12">
    <source>
        <dbReference type="Proteomes" id="UP000182763"/>
    </source>
</evidence>
<keyword evidence="2 5" id="KW-0694">RNA-binding</keyword>
<accession>A0A2M8CA01</accession>
<dbReference type="GO" id="GO:0006412">
    <property type="term" value="P:translation"/>
    <property type="evidence" value="ECO:0007669"/>
    <property type="project" value="UniProtKB-UniRule"/>
</dbReference>
<comment type="subunit">
    <text evidence="5">Part of the 50S ribosomal subunit. Forms a cluster with proteins L3 and L19. In the 70S ribosome, L14 and L19 interact and together make contacts with the 16S rRNA in bridges B5 and B8.</text>
</comment>
<evidence type="ECO:0000256" key="5">
    <source>
        <dbReference type="HAMAP-Rule" id="MF_01367"/>
    </source>
</evidence>
<keyword evidence="4 5" id="KW-0687">Ribonucleoprotein</keyword>
<evidence type="ECO:0000256" key="3">
    <source>
        <dbReference type="ARBA" id="ARBA00022980"/>
    </source>
</evidence>
<dbReference type="Proteomes" id="UP000231493">
    <property type="component" value="Unassembled WGS sequence"/>
</dbReference>
<evidence type="ECO:0000313" key="10">
    <source>
        <dbReference type="EMBL" id="PIY32398.1"/>
    </source>
</evidence>
<dbReference type="HAMAP" id="MF_01367">
    <property type="entry name" value="Ribosomal_uL14"/>
    <property type="match status" value="1"/>
</dbReference>
<comment type="function">
    <text evidence="5 7">Binds to 23S rRNA. Forms part of two intersubunit bridges in the 70S ribosome.</text>
</comment>
<dbReference type="EMBL" id="MNYY01000014">
    <property type="protein sequence ID" value="OIP74803.1"/>
    <property type="molecule type" value="Genomic_DNA"/>
</dbReference>
<accession>A0A2M7K5L3</accession>
<evidence type="ECO:0000256" key="7">
    <source>
        <dbReference type="RuleBase" id="RU003950"/>
    </source>
</evidence>
<evidence type="ECO:0000256" key="2">
    <source>
        <dbReference type="ARBA" id="ARBA00022884"/>
    </source>
</evidence>